<evidence type="ECO:0000256" key="1">
    <source>
        <dbReference type="ARBA" id="ARBA00006484"/>
    </source>
</evidence>
<dbReference type="EMBL" id="AMSI01000012">
    <property type="protein sequence ID" value="EKF41282.1"/>
    <property type="molecule type" value="Genomic_DNA"/>
</dbReference>
<dbReference type="Proteomes" id="UP000007374">
    <property type="component" value="Unassembled WGS sequence"/>
</dbReference>
<dbReference type="SUPFAM" id="SSF51735">
    <property type="entry name" value="NAD(P)-binding Rossmann-fold domains"/>
    <property type="match status" value="1"/>
</dbReference>
<name>K2PJE5_9HYPH</name>
<dbReference type="PRINTS" id="PR00081">
    <property type="entry name" value="GDHRDH"/>
</dbReference>
<dbReference type="OrthoDB" id="335726at2"/>
<dbReference type="GO" id="GO:0016020">
    <property type="term" value="C:membrane"/>
    <property type="evidence" value="ECO:0007669"/>
    <property type="project" value="TreeGrafter"/>
</dbReference>
<dbReference type="PANTHER" id="PTHR44196:SF1">
    <property type="entry name" value="DEHYDROGENASE_REDUCTASE SDR FAMILY MEMBER 7B"/>
    <property type="match status" value="1"/>
</dbReference>
<accession>K2PJE5</accession>
<dbReference type="STRING" id="721133.SAMN05216176_108246"/>
<evidence type="ECO:0000313" key="4">
    <source>
        <dbReference type="Proteomes" id="UP000007374"/>
    </source>
</evidence>
<dbReference type="InterPro" id="IPR020904">
    <property type="entry name" value="Sc_DH/Rdtase_CS"/>
</dbReference>
<keyword evidence="4" id="KW-1185">Reference proteome</keyword>
<evidence type="ECO:0000313" key="3">
    <source>
        <dbReference type="EMBL" id="EKF41282.1"/>
    </source>
</evidence>
<protein>
    <submittedName>
        <fullName evidence="3">Gluconate 5-dehydrogenase</fullName>
    </submittedName>
</protein>
<dbReference type="PATRIC" id="fig|1231190.3.peg.3588"/>
<comment type="caution">
    <text evidence="3">The sequence shown here is derived from an EMBL/GenBank/DDBJ whole genome shotgun (WGS) entry which is preliminary data.</text>
</comment>
<evidence type="ECO:0000256" key="2">
    <source>
        <dbReference type="ARBA" id="ARBA00023002"/>
    </source>
</evidence>
<gene>
    <name evidence="3" type="ORF">NA8A_17353</name>
</gene>
<proteinExistence type="inferred from homology"/>
<dbReference type="RefSeq" id="WP_009451672.1">
    <property type="nucleotide sequence ID" value="NZ_AMSI01000012.1"/>
</dbReference>
<dbReference type="Pfam" id="PF00106">
    <property type="entry name" value="adh_short"/>
    <property type="match status" value="1"/>
</dbReference>
<keyword evidence="2" id="KW-0560">Oxidoreductase</keyword>
<dbReference type="PROSITE" id="PS00061">
    <property type="entry name" value="ADH_SHORT"/>
    <property type="match status" value="1"/>
</dbReference>
<organism evidence="3 4">
    <name type="scientific">Nitratireductor indicus C115</name>
    <dbReference type="NCBI Taxonomy" id="1231190"/>
    <lineage>
        <taxon>Bacteria</taxon>
        <taxon>Pseudomonadati</taxon>
        <taxon>Pseudomonadota</taxon>
        <taxon>Alphaproteobacteria</taxon>
        <taxon>Hyphomicrobiales</taxon>
        <taxon>Phyllobacteriaceae</taxon>
        <taxon>Nitratireductor</taxon>
    </lineage>
</organism>
<dbReference type="AlphaFoldDB" id="K2PJE5"/>
<dbReference type="InterPro" id="IPR002347">
    <property type="entry name" value="SDR_fam"/>
</dbReference>
<dbReference type="eggNOG" id="COG0300">
    <property type="taxonomic scope" value="Bacteria"/>
</dbReference>
<sequence>MLLGRSDENKGRLAWITGGSSGIGRALALHLARKGWRVAVSARSAEALEALAVDGKGRIFACPLDVTDAQAVRDSFVLLEQEHGPVELAVLAAGTYRRDGAFNFTIERARTMIEVNLFGTMNALEPVLAAMMERRRGHVAVMASVAGYNGLPGGATYGATKAALNNLCEAMRPEAERRNVAVTVINPGFVDTPLTEKNDFPMPFLISAQEAAEAIERGLADGRYEIVFPWKMRIVIRLLHALPAGFRFFLMRRLVRDPQDL</sequence>
<dbReference type="Gene3D" id="3.40.50.720">
    <property type="entry name" value="NAD(P)-binding Rossmann-like Domain"/>
    <property type="match status" value="1"/>
</dbReference>
<dbReference type="PANTHER" id="PTHR44196">
    <property type="entry name" value="DEHYDROGENASE/REDUCTASE SDR FAMILY MEMBER 7B"/>
    <property type="match status" value="1"/>
</dbReference>
<comment type="similarity">
    <text evidence="1">Belongs to the short-chain dehydrogenases/reductases (SDR) family.</text>
</comment>
<dbReference type="InterPro" id="IPR036291">
    <property type="entry name" value="NAD(P)-bd_dom_sf"/>
</dbReference>
<dbReference type="GO" id="GO:0016491">
    <property type="term" value="F:oxidoreductase activity"/>
    <property type="evidence" value="ECO:0007669"/>
    <property type="project" value="UniProtKB-KW"/>
</dbReference>
<reference evidence="3 4" key="1">
    <citation type="journal article" date="2012" name="J. Bacteriol.">
        <title>Genome Sequence of Nitratireductor indicus Type Strain C115.</title>
        <authorList>
            <person name="Lai Q."/>
            <person name="Li G."/>
            <person name="Yu Z."/>
            <person name="Shao Z."/>
        </authorList>
    </citation>
    <scope>NUCLEOTIDE SEQUENCE [LARGE SCALE GENOMIC DNA]</scope>
    <source>
        <strain evidence="3 4">C115</strain>
    </source>
</reference>